<sequence length="862" mass="94310">MAAGNLLGDALAALGRLDEAAEQWLKAADMAPAASMAALAQKKASHYSRNRVEMDGATDALQHAHAKAAAAQAAAGNPAEVIAANRRRLNLAVDFPGMRETAVHTADLLLAEKQPREAFALFLRALDSGLDRCFSTTARLAENQRQLNLVAKPPAADVTKRALAGINQCLVSLVPADARPPEKLETLSAAWNQALAATYRPDIGTAAPFIALSESGLPTSWRLLCHWQTASAFLREGNYREAKGLIRALPPVNTIPLAEYFSYIDGLACMGEGNFREAASRLQNCHPSACPVLASTVLLALAESLEASLELIQAGEAFRKLTNTPVLWHRKEAEYALKRLAVLRDMERAPQEQRPIVPLHDDRSTRGNWPLGYGMDFHLLAAHNFRTDYCGGLGDKLKYRFRTGSPSEKGRLWVTSKSVNDAAALWNPQRRTRMAANRDDYGEQHPLGTGPDLLLTCRIPEGVHLLSLYFVNDYHYYEQNRAYTVTVADAEQRLLCVTHVRNFGGGLYKRFAVSGPASLQFRIWRNMSINVLLSGVFLDTPSLPDPPACLSAAGQNETLATRYASLRLALASATPTDFPALLAESDALLDSLSATTAVVSPESTARHWMKSQLLRLTGMPVHGVKALEAALANYANPEDVYRLVMDSFADRAASQPSLAWHQPGNHELDILWRRYFALLDQQAKPPSAAELLALSQADDWRVTSTAMREAAQRLAKLKQLPPAVHLATRLCMAMKIMSEAKSEDAIAELDSLEDDARQAGDEAVASRARNCLLALSGRIDFAPDQLIRLHERLVAAGASEADCGVAALRTAKAFEKKRKFKEAKVWLDKVPAAAISAKGRNILLKRWQTMEAQLNPQEGRKP</sequence>
<organism evidence="1 2">
    <name type="scientific">Oligosphaera ethanolica</name>
    <dbReference type="NCBI Taxonomy" id="760260"/>
    <lineage>
        <taxon>Bacteria</taxon>
        <taxon>Pseudomonadati</taxon>
        <taxon>Lentisphaerota</taxon>
        <taxon>Oligosphaeria</taxon>
        <taxon>Oligosphaerales</taxon>
        <taxon>Oligosphaeraceae</taxon>
        <taxon>Oligosphaera</taxon>
    </lineage>
</organism>
<gene>
    <name evidence="1" type="ORF">J3R75_003933</name>
</gene>
<comment type="caution">
    <text evidence="1">The sequence shown here is derived from an EMBL/GenBank/DDBJ whole genome shotgun (WGS) entry which is preliminary data.</text>
</comment>
<dbReference type="Proteomes" id="UP001238163">
    <property type="component" value="Unassembled WGS sequence"/>
</dbReference>
<evidence type="ECO:0000313" key="2">
    <source>
        <dbReference type="Proteomes" id="UP001238163"/>
    </source>
</evidence>
<name>A0AAE3VK61_9BACT</name>
<reference evidence="1" key="1">
    <citation type="submission" date="2023-07" db="EMBL/GenBank/DDBJ databases">
        <title>Genomic Encyclopedia of Type Strains, Phase IV (KMG-IV): sequencing the most valuable type-strain genomes for metagenomic binning, comparative biology and taxonomic classification.</title>
        <authorList>
            <person name="Goeker M."/>
        </authorList>
    </citation>
    <scope>NUCLEOTIDE SEQUENCE</scope>
    <source>
        <strain evidence="1">DSM 24202</strain>
    </source>
</reference>
<evidence type="ECO:0000313" key="1">
    <source>
        <dbReference type="EMBL" id="MDQ0291826.1"/>
    </source>
</evidence>
<protein>
    <submittedName>
        <fullName evidence="1">Tetratricopeptide (TPR) repeat protein</fullName>
    </submittedName>
</protein>
<proteinExistence type="predicted"/>
<accession>A0AAE3VK61</accession>
<dbReference type="EMBL" id="JAUSVL010000001">
    <property type="protein sequence ID" value="MDQ0291826.1"/>
    <property type="molecule type" value="Genomic_DNA"/>
</dbReference>
<keyword evidence="2" id="KW-1185">Reference proteome</keyword>
<dbReference type="RefSeq" id="WP_307265177.1">
    <property type="nucleotide sequence ID" value="NZ_JAUSVL010000001.1"/>
</dbReference>
<dbReference type="AlphaFoldDB" id="A0AAE3VK61"/>